<proteinExistence type="predicted"/>
<organism evidence="2 3">
    <name type="scientific">Saguinus oedipus</name>
    <name type="common">Cotton-top tamarin</name>
    <name type="synonym">Oedipomidas oedipus</name>
    <dbReference type="NCBI Taxonomy" id="9490"/>
    <lineage>
        <taxon>Eukaryota</taxon>
        <taxon>Metazoa</taxon>
        <taxon>Chordata</taxon>
        <taxon>Craniata</taxon>
        <taxon>Vertebrata</taxon>
        <taxon>Euteleostomi</taxon>
        <taxon>Mammalia</taxon>
        <taxon>Eutheria</taxon>
        <taxon>Euarchontoglires</taxon>
        <taxon>Primates</taxon>
        <taxon>Haplorrhini</taxon>
        <taxon>Platyrrhini</taxon>
        <taxon>Cebidae</taxon>
        <taxon>Callitrichinae</taxon>
        <taxon>Saguinus</taxon>
    </lineage>
</organism>
<evidence type="ECO:0000313" key="3">
    <source>
        <dbReference type="Proteomes" id="UP001266305"/>
    </source>
</evidence>
<sequence length="435" mass="47194">MEGCRQRTGRMRAEAGDPVRTAQVWNADCSVVRASKHQDTWWVRARVSHFSHSWTQIPAQPPLHEAPGRGGPAWLAVPAACFSRPLLPVPGFPSLLAVLLKIPLLPQPVCHPPPGGPASRQKGAASHAEHIKVPVNCTLTRRGELERAPLGFATAGRAPLGNPSWAAPGGGSLEHPRQDRKLFTNCGELRPAPEAPFGRGGSLGLGGGEGTGLGEGCILEALTTVFLAGQVSPAEPVSPGTPLRLEDQTPQKSNFEDIMASRSSLWLQEYLWADKPETQLLWDKEASFWQDALTEKLWQIFAHIRDEEMPRDRPTEQAPGLGGTGAPQDPQPRASGTLYAELCLDQGMDPRPLTSPVHAAWESLRFSGPDRQVSRPDETSPFPTGRKARRQDPLVQERTRVLLVPPRVMPVGRGRLPGWGWVGQPARGSQPMTAA</sequence>
<feature type="region of interest" description="Disordered" evidence="1">
    <location>
        <begin position="413"/>
        <end position="435"/>
    </location>
</feature>
<feature type="region of interest" description="Disordered" evidence="1">
    <location>
        <begin position="308"/>
        <end position="334"/>
    </location>
</feature>
<accession>A0ABQ9TR51</accession>
<comment type="caution">
    <text evidence="2">The sequence shown here is derived from an EMBL/GenBank/DDBJ whole genome shotgun (WGS) entry which is preliminary data.</text>
</comment>
<feature type="region of interest" description="Disordered" evidence="1">
    <location>
        <begin position="367"/>
        <end position="396"/>
    </location>
</feature>
<protein>
    <submittedName>
        <fullName evidence="2">Uncharacterized protein</fullName>
    </submittedName>
</protein>
<dbReference type="Proteomes" id="UP001266305">
    <property type="component" value="Unassembled WGS sequence"/>
</dbReference>
<keyword evidence="3" id="KW-1185">Reference proteome</keyword>
<evidence type="ECO:0000256" key="1">
    <source>
        <dbReference type="SAM" id="MobiDB-lite"/>
    </source>
</evidence>
<evidence type="ECO:0000313" key="2">
    <source>
        <dbReference type="EMBL" id="KAK2086995.1"/>
    </source>
</evidence>
<name>A0ABQ9TR51_SAGOE</name>
<reference evidence="2 3" key="1">
    <citation type="submission" date="2023-05" db="EMBL/GenBank/DDBJ databases">
        <title>B98-5 Cell Line De Novo Hybrid Assembly: An Optical Mapping Approach.</title>
        <authorList>
            <person name="Kananen K."/>
            <person name="Auerbach J.A."/>
            <person name="Kautto E."/>
            <person name="Blachly J.S."/>
        </authorList>
    </citation>
    <scope>NUCLEOTIDE SEQUENCE [LARGE SCALE GENOMIC DNA]</scope>
    <source>
        <strain evidence="2">B95-8</strain>
        <tissue evidence="2">Cell line</tissue>
    </source>
</reference>
<gene>
    <name evidence="2" type="ORF">P7K49_032902</name>
</gene>
<dbReference type="EMBL" id="JASSZA010000019">
    <property type="protein sequence ID" value="KAK2086995.1"/>
    <property type="molecule type" value="Genomic_DNA"/>
</dbReference>